<sequence>MSTARGGRARSIFLVYGESGKTQPTGGTVDNYHITKDGDDWKLQKEGSDRAIKRSGTKDEAIQHMRGYMDGKEGSVKIHKEDGKIQEERTYPGSSDPHSSKG</sequence>
<dbReference type="KEGG" id="csa:Csal_1402"/>
<gene>
    <name evidence="2" type="ordered locus">Csal_1402</name>
</gene>
<feature type="region of interest" description="Disordered" evidence="1">
    <location>
        <begin position="67"/>
        <end position="102"/>
    </location>
</feature>
<name>Q1QXQ1_CHRI1</name>
<accession>Q1QXQ1</accession>
<feature type="compositionally biased region" description="Basic and acidic residues" evidence="1">
    <location>
        <begin position="67"/>
        <end position="90"/>
    </location>
</feature>
<feature type="compositionally biased region" description="Polar residues" evidence="1">
    <location>
        <begin position="92"/>
        <end position="102"/>
    </location>
</feature>
<keyword evidence="3" id="KW-1185">Reference proteome</keyword>
<dbReference type="Pfam" id="PF09954">
    <property type="entry name" value="DUF2188"/>
    <property type="match status" value="1"/>
</dbReference>
<organism evidence="2 3">
    <name type="scientific">Chromohalobacter israelensis (strain ATCC BAA-138 / DSM 3043 / CIP 106854 / NCIMB 13768 / 1H11)</name>
    <name type="common">Chromohalobacter salexigens</name>
    <dbReference type="NCBI Taxonomy" id="290398"/>
    <lineage>
        <taxon>Bacteria</taxon>
        <taxon>Pseudomonadati</taxon>
        <taxon>Pseudomonadota</taxon>
        <taxon>Gammaproteobacteria</taxon>
        <taxon>Oceanospirillales</taxon>
        <taxon>Halomonadaceae</taxon>
        <taxon>Chromohalobacter</taxon>
    </lineage>
</organism>
<evidence type="ECO:0000256" key="1">
    <source>
        <dbReference type="SAM" id="MobiDB-lite"/>
    </source>
</evidence>
<dbReference type="AlphaFoldDB" id="Q1QXQ1"/>
<evidence type="ECO:0000313" key="2">
    <source>
        <dbReference type="EMBL" id="ABE58757.1"/>
    </source>
</evidence>
<dbReference type="Proteomes" id="UP000000239">
    <property type="component" value="Chromosome"/>
</dbReference>
<protein>
    <recommendedName>
        <fullName evidence="4">DUF2188 domain-containing protein</fullName>
    </recommendedName>
</protein>
<proteinExistence type="predicted"/>
<dbReference type="HOGENOM" id="CLU_179056_1_0_6"/>
<dbReference type="InterPro" id="IPR018691">
    <property type="entry name" value="DUF2188"/>
</dbReference>
<dbReference type="EMBL" id="CP000285">
    <property type="protein sequence ID" value="ABE58757.1"/>
    <property type="molecule type" value="Genomic_DNA"/>
</dbReference>
<evidence type="ECO:0000313" key="3">
    <source>
        <dbReference type="Proteomes" id="UP000000239"/>
    </source>
</evidence>
<evidence type="ECO:0008006" key="4">
    <source>
        <dbReference type="Google" id="ProtNLM"/>
    </source>
</evidence>
<reference evidence="2 3" key="1">
    <citation type="journal article" date="2011" name="Stand. Genomic Sci.">
        <title>Complete genome sequence of the halophilic and highly halotolerant Chromohalobacter salexigens type strain (1H11(T)).</title>
        <authorList>
            <person name="Copeland A."/>
            <person name="O'Connor K."/>
            <person name="Lucas S."/>
            <person name="Lapidus A."/>
            <person name="Berry K.W."/>
            <person name="Detter J.C."/>
            <person name="Del Rio T.G."/>
            <person name="Hammon N."/>
            <person name="Dalin E."/>
            <person name="Tice H."/>
            <person name="Pitluck S."/>
            <person name="Bruce D."/>
            <person name="Goodwin L."/>
            <person name="Han C."/>
            <person name="Tapia R."/>
            <person name="Saunders E."/>
            <person name="Schmutz J."/>
            <person name="Brettin T."/>
            <person name="Larimer F."/>
            <person name="Land M."/>
            <person name="Hauser L."/>
            <person name="Vargas C."/>
            <person name="Nieto J.J."/>
            <person name="Kyrpides N.C."/>
            <person name="Ivanova N."/>
            <person name="Goker M."/>
            <person name="Klenk H.P."/>
            <person name="Csonka L.N."/>
            <person name="Woyke T."/>
        </authorList>
    </citation>
    <scope>NUCLEOTIDE SEQUENCE [LARGE SCALE GENOMIC DNA]</scope>
    <source>
        <strain evidence="3">ATCC BAA-138 / DSM 3043 / CIP 106854 / NCIMB 13768 / 1H11</strain>
    </source>
</reference>
<dbReference type="eggNOG" id="ENOG50336SV">
    <property type="taxonomic scope" value="Bacteria"/>
</dbReference>